<dbReference type="PANTHER" id="PTHR30199">
    <property type="entry name" value="MFS FAMILY TRANSPORTER, PREDICTED SUBSTRATE BENZOATE"/>
    <property type="match status" value="1"/>
</dbReference>
<feature type="transmembrane region" description="Helical" evidence="1">
    <location>
        <begin position="154"/>
        <end position="171"/>
    </location>
</feature>
<proteinExistence type="predicted"/>
<dbReference type="PANTHER" id="PTHR30199:SF0">
    <property type="entry name" value="INNER MEMBRANE PROTEIN YDCO"/>
    <property type="match status" value="1"/>
</dbReference>
<keyword evidence="1" id="KW-1133">Transmembrane helix</keyword>
<dbReference type="GO" id="GO:0005886">
    <property type="term" value="C:plasma membrane"/>
    <property type="evidence" value="ECO:0007669"/>
    <property type="project" value="TreeGrafter"/>
</dbReference>
<evidence type="ECO:0000313" key="2">
    <source>
        <dbReference type="EMBL" id="SEB70555.1"/>
    </source>
</evidence>
<feature type="transmembrane region" description="Helical" evidence="1">
    <location>
        <begin position="296"/>
        <end position="321"/>
    </location>
</feature>
<accession>A0A1H4LJW5</accession>
<dbReference type="InterPro" id="IPR004711">
    <property type="entry name" value="Benzoate_Transporter"/>
</dbReference>
<feature type="transmembrane region" description="Helical" evidence="1">
    <location>
        <begin position="49"/>
        <end position="69"/>
    </location>
</feature>
<feature type="transmembrane region" description="Helical" evidence="1">
    <location>
        <begin position="217"/>
        <end position="234"/>
    </location>
</feature>
<organism evidence="2 3">
    <name type="scientific">Arthrobacter woluwensis</name>
    <dbReference type="NCBI Taxonomy" id="156980"/>
    <lineage>
        <taxon>Bacteria</taxon>
        <taxon>Bacillati</taxon>
        <taxon>Actinomycetota</taxon>
        <taxon>Actinomycetes</taxon>
        <taxon>Micrococcales</taxon>
        <taxon>Micrococcaceae</taxon>
        <taxon>Arthrobacter</taxon>
    </lineage>
</organism>
<dbReference type="NCBIfam" id="TIGR00843">
    <property type="entry name" value="benE"/>
    <property type="match status" value="1"/>
</dbReference>
<evidence type="ECO:0000256" key="1">
    <source>
        <dbReference type="SAM" id="Phobius"/>
    </source>
</evidence>
<dbReference type="AlphaFoldDB" id="A0A1H4LJW5"/>
<dbReference type="STRING" id="156980.SAMN04489745_1020"/>
<dbReference type="RefSeq" id="WP_066215803.1">
    <property type="nucleotide sequence ID" value="NZ_FNSN01000003.1"/>
</dbReference>
<keyword evidence="3" id="KW-1185">Reference proteome</keyword>
<feature type="transmembrane region" description="Helical" evidence="1">
    <location>
        <begin position="178"/>
        <end position="197"/>
    </location>
</feature>
<feature type="transmembrane region" description="Helical" evidence="1">
    <location>
        <begin position="100"/>
        <end position="124"/>
    </location>
</feature>
<protein>
    <submittedName>
        <fullName evidence="2">Benzoate membrane transport protein</fullName>
    </submittedName>
</protein>
<feature type="transmembrane region" description="Helical" evidence="1">
    <location>
        <begin position="76"/>
        <end position="94"/>
    </location>
</feature>
<feature type="transmembrane region" description="Helical" evidence="1">
    <location>
        <begin position="328"/>
        <end position="349"/>
    </location>
</feature>
<dbReference type="Proteomes" id="UP000182652">
    <property type="component" value="Unassembled WGS sequence"/>
</dbReference>
<sequence length="412" mass="41322">MERSVDGTPRSGLSTPLTAGVVCAVVGFAATFAVVLGGLQAVGATPGQATSGLIMVTLMVGAASLLLSWHHRIPLVAAWSTPGAALLMSVHGLPGGWPGVVGAFLVCGLLLTLTGLWPLLASLVGRIPPHIAQAVLAGVLLPLCVAPFKELTSSPLAILPVLAAWLLIGWWRPRWAVPGALAVAVAVVAVSASGPTVNLSGSAFIPRLEFVAPVFDLQAIAGIALPLYFITMASQNIPGAAIMGSFGYQVPWRSAIVTTGAGSLIAAPFGGHAVNLAAISAALAAGPEAGPSNRRWIAGVSAGVTYLLLGLGAASLSVIMLAAPAGVLAALSGVALIGTLASAIAGAVADRAHWDSSSVTFIVAASGFSAWGFSSACWALAAGLLVQFLRKRHHPSPGATPREAPVLTGSDK</sequence>
<keyword evidence="1" id="KW-0812">Transmembrane</keyword>
<dbReference type="Pfam" id="PF03594">
    <property type="entry name" value="BenE"/>
    <property type="match status" value="1"/>
</dbReference>
<dbReference type="EMBL" id="FNSN01000003">
    <property type="protein sequence ID" value="SEB70555.1"/>
    <property type="molecule type" value="Genomic_DNA"/>
</dbReference>
<reference evidence="2 3" key="1">
    <citation type="submission" date="2016-10" db="EMBL/GenBank/DDBJ databases">
        <authorList>
            <person name="de Groot N.N."/>
        </authorList>
    </citation>
    <scope>NUCLEOTIDE SEQUENCE [LARGE SCALE GENOMIC DNA]</scope>
    <source>
        <strain evidence="2 3">DSM 10495</strain>
    </source>
</reference>
<name>A0A1H4LJW5_9MICC</name>
<feature type="transmembrane region" description="Helical" evidence="1">
    <location>
        <begin position="21"/>
        <end position="43"/>
    </location>
</feature>
<feature type="transmembrane region" description="Helical" evidence="1">
    <location>
        <begin position="255"/>
        <end position="284"/>
    </location>
</feature>
<evidence type="ECO:0000313" key="3">
    <source>
        <dbReference type="Proteomes" id="UP000182652"/>
    </source>
</evidence>
<feature type="transmembrane region" description="Helical" evidence="1">
    <location>
        <begin position="361"/>
        <end position="386"/>
    </location>
</feature>
<keyword evidence="1" id="KW-0472">Membrane</keyword>
<feature type="transmembrane region" description="Helical" evidence="1">
    <location>
        <begin position="131"/>
        <end position="148"/>
    </location>
</feature>
<gene>
    <name evidence="2" type="ORF">SAMN04489745_1020</name>
</gene>
<dbReference type="GO" id="GO:0042925">
    <property type="term" value="F:benzoate transmembrane transporter activity"/>
    <property type="evidence" value="ECO:0007669"/>
    <property type="project" value="InterPro"/>
</dbReference>